<feature type="domain" description="USP" evidence="13">
    <location>
        <begin position="11"/>
        <end position="321"/>
    </location>
</feature>
<dbReference type="InterPro" id="IPR001394">
    <property type="entry name" value="Peptidase_C19_UCH"/>
</dbReference>
<organism evidence="14 15">
    <name type="scientific">Rotaria magnacalcarata</name>
    <dbReference type="NCBI Taxonomy" id="392030"/>
    <lineage>
        <taxon>Eukaryota</taxon>
        <taxon>Metazoa</taxon>
        <taxon>Spiralia</taxon>
        <taxon>Gnathifera</taxon>
        <taxon>Rotifera</taxon>
        <taxon>Eurotatoria</taxon>
        <taxon>Bdelloidea</taxon>
        <taxon>Philodinida</taxon>
        <taxon>Philodinidae</taxon>
        <taxon>Rotaria</taxon>
    </lineage>
</organism>
<dbReference type="Pfam" id="PF00443">
    <property type="entry name" value="UCH"/>
    <property type="match status" value="1"/>
</dbReference>
<evidence type="ECO:0000256" key="6">
    <source>
        <dbReference type="ARBA" id="ARBA00022801"/>
    </source>
</evidence>
<keyword evidence="4" id="KW-0645">Protease</keyword>
<evidence type="ECO:0000256" key="9">
    <source>
        <dbReference type="ARBA" id="ARBA00041300"/>
    </source>
</evidence>
<dbReference type="GO" id="GO:0004843">
    <property type="term" value="F:cysteine-type deubiquitinase activity"/>
    <property type="evidence" value="ECO:0007669"/>
    <property type="project" value="UniProtKB-EC"/>
</dbReference>
<evidence type="ECO:0000256" key="8">
    <source>
        <dbReference type="ARBA" id="ARBA00039432"/>
    </source>
</evidence>
<accession>A0A8S2NEK8</accession>
<evidence type="ECO:0000256" key="7">
    <source>
        <dbReference type="ARBA" id="ARBA00022807"/>
    </source>
</evidence>
<reference evidence="14" key="1">
    <citation type="submission" date="2021-02" db="EMBL/GenBank/DDBJ databases">
        <authorList>
            <person name="Nowell W R."/>
        </authorList>
    </citation>
    <scope>NUCLEOTIDE SEQUENCE</scope>
</reference>
<dbReference type="InterPro" id="IPR038765">
    <property type="entry name" value="Papain-like_cys_pep_sf"/>
</dbReference>
<evidence type="ECO:0000256" key="3">
    <source>
        <dbReference type="ARBA" id="ARBA00012759"/>
    </source>
</evidence>
<keyword evidence="6" id="KW-0378">Hydrolase</keyword>
<keyword evidence="5" id="KW-0833">Ubl conjugation pathway</keyword>
<comment type="catalytic activity">
    <reaction evidence="1">
        <text>Thiol-dependent hydrolysis of ester, thioester, amide, peptide and isopeptide bonds formed by the C-terminal Gly of ubiquitin (a 76-residue protein attached to proteins as an intracellular targeting signal).</text>
        <dbReference type="EC" id="3.4.19.12"/>
    </reaction>
</comment>
<evidence type="ECO:0000313" key="15">
    <source>
        <dbReference type="Proteomes" id="UP000676336"/>
    </source>
</evidence>
<evidence type="ECO:0000256" key="11">
    <source>
        <dbReference type="ARBA" id="ARBA00042420"/>
    </source>
</evidence>
<dbReference type="PROSITE" id="PS50235">
    <property type="entry name" value="USP_3"/>
    <property type="match status" value="1"/>
</dbReference>
<dbReference type="GO" id="GO:0006508">
    <property type="term" value="P:proteolysis"/>
    <property type="evidence" value="ECO:0007669"/>
    <property type="project" value="UniProtKB-KW"/>
</dbReference>
<comment type="caution">
    <text evidence="14">The sequence shown here is derived from an EMBL/GenBank/DDBJ whole genome shotgun (WGS) entry which is preliminary data.</text>
</comment>
<evidence type="ECO:0000256" key="10">
    <source>
        <dbReference type="ARBA" id="ARBA00042154"/>
    </source>
</evidence>
<dbReference type="EMBL" id="CAJOBI010004207">
    <property type="protein sequence ID" value="CAF3994290.1"/>
    <property type="molecule type" value="Genomic_DNA"/>
</dbReference>
<dbReference type="PANTHER" id="PTHR24006">
    <property type="entry name" value="UBIQUITIN CARBOXYL-TERMINAL HYDROLASE"/>
    <property type="match status" value="1"/>
</dbReference>
<evidence type="ECO:0000313" key="14">
    <source>
        <dbReference type="EMBL" id="CAF3994290.1"/>
    </source>
</evidence>
<dbReference type="GO" id="GO:0016579">
    <property type="term" value="P:protein deubiquitination"/>
    <property type="evidence" value="ECO:0007669"/>
    <property type="project" value="InterPro"/>
</dbReference>
<evidence type="ECO:0000259" key="13">
    <source>
        <dbReference type="PROSITE" id="PS50235"/>
    </source>
</evidence>
<evidence type="ECO:0000256" key="4">
    <source>
        <dbReference type="ARBA" id="ARBA00022670"/>
    </source>
</evidence>
<evidence type="ECO:0000256" key="2">
    <source>
        <dbReference type="ARBA" id="ARBA00009085"/>
    </source>
</evidence>
<dbReference type="InterPro" id="IPR028889">
    <property type="entry name" value="USP"/>
</dbReference>
<evidence type="ECO:0000256" key="12">
    <source>
        <dbReference type="ARBA" id="ARBA00043009"/>
    </source>
</evidence>
<comment type="similarity">
    <text evidence="2">Belongs to the peptidase C19 family.</text>
</comment>
<dbReference type="PANTHER" id="PTHR24006:SF758">
    <property type="entry name" value="UBIQUITIN CARBOXYL-TERMINAL HYDROLASE 36"/>
    <property type="match status" value="1"/>
</dbReference>
<feature type="non-terminal residue" evidence="14">
    <location>
        <position position="1"/>
    </location>
</feature>
<dbReference type="InterPro" id="IPR050164">
    <property type="entry name" value="Peptidase_C19"/>
</dbReference>
<protein>
    <recommendedName>
        <fullName evidence="8">Ubiquitin carboxyl-terminal hydrolase 36</fullName>
        <ecNumber evidence="3">3.4.19.12</ecNumber>
    </recommendedName>
    <alternativeName>
        <fullName evidence="11">Deubiquitinating enzyme 36</fullName>
    </alternativeName>
    <alternativeName>
        <fullName evidence="10">Protein scrawny</fullName>
    </alternativeName>
    <alternativeName>
        <fullName evidence="9">Ubiquitin thioesterase 36</fullName>
    </alternativeName>
    <alternativeName>
        <fullName evidence="12">Ubiquitin-specific-processing protease 36</fullName>
    </alternativeName>
</protein>
<dbReference type="SUPFAM" id="SSF54001">
    <property type="entry name" value="Cysteine proteinases"/>
    <property type="match status" value="1"/>
</dbReference>
<gene>
    <name evidence="14" type="ORF">SMN809_LOCUS11575</name>
</gene>
<dbReference type="GO" id="GO:0005829">
    <property type="term" value="C:cytosol"/>
    <property type="evidence" value="ECO:0007669"/>
    <property type="project" value="TreeGrafter"/>
</dbReference>
<evidence type="ECO:0000256" key="5">
    <source>
        <dbReference type="ARBA" id="ARBA00022786"/>
    </source>
</evidence>
<name>A0A8S2NEK8_9BILA</name>
<sequence length="1447" mass="164253">MEWSITHKHGLGLSNTNKQKQCLNICYINSIIQCLANIAPFVQWLLNKENHMTCTLTKNDEFCSCCVLHSFIGSIHRNIRNLSDPFAQLSQASAISMTRYITQLSSSFIPGHQEDPSEFLVVLFDHLIQCLSSTRSSDTANLSSAIHIIFGIILESSIKCTQCLNENSKQSYESIWSISIISYLTLEQALDGFCSVEELTGDDKFYCSNCQAKRFIHDKDVKVIRKIKQFISYPEVLDISPFLTSEIIQLNHEQSTSNVYIYKLNAVVVHIGEAADSGHIFSYIRSPDNLWYKADDTSVQRIDLDTVLACNNSYILCYAKSSTAGQVLRETEFFKSYEESSRVLFSSTPVRRDGITCKIIDHQTSSPLNICIFDEESPDRFTRIDSATSNKCTSDKRENISSIHVSFQEDPLPLNSDLFSIHNQESIELHTESRIEFIPKVNRHLRDSDKLIIPGSSLVSAVLSQICDNLGSTQKHVLSSNDSTQSSIRSTQRKEYSNLTDGLQLHSIGEDFEDDGNFRIDQPSSFMLKLKSVDLIKLKTTRTKKINKKTARLFEATGLPVDIGDKCKKNIIVEKTETNTYSKQRDHEHIKYCNFGIKTGDHNIVLRCNIYCIGRPVCSFSGSLIFAKTGSCHLIVNNTTITHTRGVKICRPMRDPIRSLLKKQFAQGAAVYRIYQDQLKKRSIEEKKAFNYDTTGKNRSILTKIKSEQALESLLSSNVDESIVKLCEKYQEDINPDGKVPGAIQQICKWPCQIIVFTESSIRLFDMLLNYKNVVLSWDATGSIIQEKKDSARLLYYELSITLPGIVSENSIVPVTFMISDAHSLVNILHWLQLFKYNHSLVFPGKPFPRPRIVLSDRAQIFLIVALQLWNNESMKDFLHRAYRIVNDNADDTDLQTTNIHACLAHVLLDVRKTINKFIDERYRELAMWSIALLINTSSWFEFKHNWKLICLVLLKLHFGEDDHDREAQDALLEKINNIKSDANTVDAIKCIQVIQEEDTAKATGAYLYDFDDGADDDNDEIVIDEELEANATNSPFKSAIQKIFQDALDVIGISIEEAQGVPLQSILKWFKYLTNFFMPTLPIWSNLLLGDLTRHHRRIVQSFERVLITLPEQRTTAISERLMGILKRTQLGGHIHIRLDMVLSILVPDMITIIDEFSNSLCNHVGKSINHSNDSYSMILDEQRLKPIEERWRQSCNKRGHGHYTKCPAEPVFTDLVSSLLACRRNVSAGLKLPSLSPDWLSIAIGLILSIENNHHHRRRRISPSSSLSSSNVSPLIDEKNRSTKIKFSLPILESNDPSERSSFILEQILVPIMPCSLVVQKIHSCKHCLCAVKMYMTLSSIPVNVIRSGLHLEHQLFSFFSKNSSDLLCKLCNRETIRHIDVLDWPPILIINVHDSMKNTKFRKPAGVVSLGQFSHWLAIGGPSSSVYDLTCFTSIIRSGSNDIM</sequence>
<dbReference type="Proteomes" id="UP000676336">
    <property type="component" value="Unassembled WGS sequence"/>
</dbReference>
<dbReference type="GO" id="GO:0005634">
    <property type="term" value="C:nucleus"/>
    <property type="evidence" value="ECO:0007669"/>
    <property type="project" value="TreeGrafter"/>
</dbReference>
<dbReference type="Gene3D" id="3.90.70.10">
    <property type="entry name" value="Cysteine proteinases"/>
    <property type="match status" value="1"/>
</dbReference>
<dbReference type="EC" id="3.4.19.12" evidence="3"/>
<proteinExistence type="inferred from homology"/>
<evidence type="ECO:0000256" key="1">
    <source>
        <dbReference type="ARBA" id="ARBA00000707"/>
    </source>
</evidence>
<keyword evidence="7" id="KW-0788">Thiol protease</keyword>